<dbReference type="EMBL" id="UINC01049993">
    <property type="protein sequence ID" value="SVB62433.1"/>
    <property type="molecule type" value="Genomic_DNA"/>
</dbReference>
<dbReference type="InterPro" id="IPR006171">
    <property type="entry name" value="TOPRIM_dom"/>
</dbReference>
<dbReference type="Gene3D" id="6.10.250.240">
    <property type="match status" value="1"/>
</dbReference>
<dbReference type="GO" id="GO:0003677">
    <property type="term" value="F:DNA binding"/>
    <property type="evidence" value="ECO:0007669"/>
    <property type="project" value="InterPro"/>
</dbReference>
<dbReference type="PANTHER" id="PTHR30446:SF0">
    <property type="entry name" value="RECOMBINATION PROTEIN RECR"/>
    <property type="match status" value="1"/>
</dbReference>
<evidence type="ECO:0000259" key="7">
    <source>
        <dbReference type="PROSITE" id="PS50880"/>
    </source>
</evidence>
<dbReference type="Gene3D" id="1.10.8.420">
    <property type="entry name" value="RecR Domain 1"/>
    <property type="match status" value="1"/>
</dbReference>
<dbReference type="SMART" id="SM00493">
    <property type="entry name" value="TOPRIM"/>
    <property type="match status" value="1"/>
</dbReference>
<dbReference type="Pfam" id="PF02132">
    <property type="entry name" value="RecR_ZnF"/>
    <property type="match status" value="1"/>
</dbReference>
<gene>
    <name evidence="8" type="ORF">METZ01_LOCUS215287</name>
</gene>
<dbReference type="Pfam" id="PF21175">
    <property type="entry name" value="RecR_C"/>
    <property type="match status" value="1"/>
</dbReference>
<keyword evidence="1" id="KW-0479">Metal-binding</keyword>
<keyword evidence="6" id="KW-0234">DNA repair</keyword>
<keyword evidence="2" id="KW-0227">DNA damage</keyword>
<protein>
    <recommendedName>
        <fullName evidence="7">Toprim domain-containing protein</fullName>
    </recommendedName>
</protein>
<keyword evidence="5" id="KW-0233">DNA recombination</keyword>
<keyword evidence="4" id="KW-0862">Zinc</keyword>
<dbReference type="PANTHER" id="PTHR30446">
    <property type="entry name" value="RECOMBINATION PROTEIN RECR"/>
    <property type="match status" value="1"/>
</dbReference>
<feature type="domain" description="Toprim" evidence="7">
    <location>
        <begin position="80"/>
        <end position="175"/>
    </location>
</feature>
<name>A0A382FJP1_9ZZZZ</name>
<evidence type="ECO:0000256" key="6">
    <source>
        <dbReference type="ARBA" id="ARBA00023204"/>
    </source>
</evidence>
<dbReference type="InterPro" id="IPR000093">
    <property type="entry name" value="DNA_Rcmb_RecR"/>
</dbReference>
<evidence type="ECO:0000256" key="2">
    <source>
        <dbReference type="ARBA" id="ARBA00022763"/>
    </source>
</evidence>
<dbReference type="InterPro" id="IPR023627">
    <property type="entry name" value="Rcmb_RecR"/>
</dbReference>
<evidence type="ECO:0000313" key="8">
    <source>
        <dbReference type="EMBL" id="SVB62433.1"/>
    </source>
</evidence>
<dbReference type="HAMAP" id="MF_00017">
    <property type="entry name" value="RecR"/>
    <property type="match status" value="1"/>
</dbReference>
<accession>A0A382FJP1</accession>
<evidence type="ECO:0000256" key="1">
    <source>
        <dbReference type="ARBA" id="ARBA00022723"/>
    </source>
</evidence>
<reference evidence="8" key="1">
    <citation type="submission" date="2018-05" db="EMBL/GenBank/DDBJ databases">
        <authorList>
            <person name="Lanie J.A."/>
            <person name="Ng W.-L."/>
            <person name="Kazmierczak K.M."/>
            <person name="Andrzejewski T.M."/>
            <person name="Davidsen T.M."/>
            <person name="Wayne K.J."/>
            <person name="Tettelin H."/>
            <person name="Glass J.I."/>
            <person name="Rusch D."/>
            <person name="Podicherti R."/>
            <person name="Tsui H.-C.T."/>
            <person name="Winkler M.E."/>
        </authorList>
    </citation>
    <scope>NUCLEOTIDE SEQUENCE</scope>
</reference>
<dbReference type="Pfam" id="PF21176">
    <property type="entry name" value="RecR_HhH"/>
    <property type="match status" value="1"/>
</dbReference>
<dbReference type="CDD" id="cd01025">
    <property type="entry name" value="TOPRIM_recR"/>
    <property type="match status" value="1"/>
</dbReference>
<organism evidence="8">
    <name type="scientific">marine metagenome</name>
    <dbReference type="NCBI Taxonomy" id="408172"/>
    <lineage>
        <taxon>unclassified sequences</taxon>
        <taxon>metagenomes</taxon>
        <taxon>ecological metagenomes</taxon>
    </lineage>
</organism>
<dbReference type="PROSITE" id="PS50880">
    <property type="entry name" value="TOPRIM"/>
    <property type="match status" value="1"/>
</dbReference>
<evidence type="ECO:0000256" key="4">
    <source>
        <dbReference type="ARBA" id="ARBA00022833"/>
    </source>
</evidence>
<sequence length="201" mass="22098">MPDEHAIGRLKEALRRLPGVGPRTAQRIAFHMLERDREGARLLAEALMDATGRVTHCSRCNNFSEAELCGICASGKRNEDLLCVVETPADLDTIEQAGAYSGLYLVLMGHISPLDGIGPDELAVELLMWNISEHPVKEVILATNLTVEGEATADYLSGLLESRDVVISRLARGVPVGGELEYMDSNTLNQAFLERRTLRRE</sequence>
<dbReference type="Pfam" id="PF13662">
    <property type="entry name" value="Toprim_4"/>
    <property type="match status" value="1"/>
</dbReference>
<dbReference type="PROSITE" id="PS01300">
    <property type="entry name" value="RECR"/>
    <property type="match status" value="1"/>
</dbReference>
<dbReference type="NCBIfam" id="TIGR00615">
    <property type="entry name" value="recR"/>
    <property type="match status" value="1"/>
</dbReference>
<dbReference type="InterPro" id="IPR034137">
    <property type="entry name" value="TOPRIM_RecR"/>
</dbReference>
<dbReference type="GO" id="GO:0006310">
    <property type="term" value="P:DNA recombination"/>
    <property type="evidence" value="ECO:0007669"/>
    <property type="project" value="UniProtKB-KW"/>
</dbReference>
<evidence type="ECO:0000256" key="5">
    <source>
        <dbReference type="ARBA" id="ARBA00023172"/>
    </source>
</evidence>
<dbReference type="SUPFAM" id="SSF111304">
    <property type="entry name" value="Recombination protein RecR"/>
    <property type="match status" value="1"/>
</dbReference>
<dbReference type="AlphaFoldDB" id="A0A382FJP1"/>
<dbReference type="InterPro" id="IPR015967">
    <property type="entry name" value="Rcmb_RecR_Znf"/>
</dbReference>
<keyword evidence="3" id="KW-0863">Zinc-finger</keyword>
<evidence type="ECO:0000256" key="3">
    <source>
        <dbReference type="ARBA" id="ARBA00022771"/>
    </source>
</evidence>
<dbReference type="Gene3D" id="3.40.1360.10">
    <property type="match status" value="1"/>
</dbReference>
<proteinExistence type="inferred from homology"/>
<dbReference type="GO" id="GO:0008270">
    <property type="term" value="F:zinc ion binding"/>
    <property type="evidence" value="ECO:0007669"/>
    <property type="project" value="UniProtKB-KW"/>
</dbReference>
<dbReference type="GO" id="GO:0006281">
    <property type="term" value="P:DNA repair"/>
    <property type="evidence" value="ECO:0007669"/>
    <property type="project" value="UniProtKB-KW"/>
</dbReference>